<geneLocation type="plasmid" evidence="3">
    <name>p19110f47-2</name>
</geneLocation>
<dbReference type="Proteomes" id="UP000405075">
    <property type="component" value="Plasmid p19110F47-2"/>
</dbReference>
<dbReference type="NCBIfam" id="TIGR01901">
    <property type="entry name" value="adhes_NPXG"/>
    <property type="match status" value="1"/>
</dbReference>
<dbReference type="InterPro" id="IPR024973">
    <property type="entry name" value="ESPR"/>
</dbReference>
<feature type="domain" description="Filamentous haemagglutinin FhaB/tRNA nuclease CdiA-like TPS" evidence="1">
    <location>
        <begin position="98"/>
        <end position="218"/>
    </location>
</feature>
<dbReference type="InterPro" id="IPR008638">
    <property type="entry name" value="FhaB/CdiA-like_TPS"/>
</dbReference>
<accession>A0AAP9GS75</accession>
<evidence type="ECO:0000313" key="2">
    <source>
        <dbReference type="EMBL" id="QGM26271.1"/>
    </source>
</evidence>
<dbReference type="SMART" id="SM00912">
    <property type="entry name" value="Haemagg_act"/>
    <property type="match status" value="1"/>
</dbReference>
<keyword evidence="2" id="KW-0614">Plasmid</keyword>
<organism evidence="2 3">
    <name type="scientific">Acinetobacter towneri</name>
    <dbReference type="NCBI Taxonomy" id="202956"/>
    <lineage>
        <taxon>Bacteria</taxon>
        <taxon>Pseudomonadati</taxon>
        <taxon>Pseudomonadota</taxon>
        <taxon>Gammaproteobacteria</taxon>
        <taxon>Moraxellales</taxon>
        <taxon>Moraxellaceae</taxon>
        <taxon>Acinetobacter</taxon>
    </lineage>
</organism>
<protein>
    <submittedName>
        <fullName evidence="2">Filamentous hemagglutinin N-terminal domain-containing protein</fullName>
    </submittedName>
</protein>
<dbReference type="RefSeq" id="WP_154320125.1">
    <property type="nucleotide sequence ID" value="NZ_CP046044.1"/>
</dbReference>
<dbReference type="AlphaFoldDB" id="A0AAP9GS75"/>
<dbReference type="SUPFAM" id="SSF51126">
    <property type="entry name" value="Pectin lyase-like"/>
    <property type="match status" value="1"/>
</dbReference>
<dbReference type="EMBL" id="CP046044">
    <property type="protein sequence ID" value="QGM26271.1"/>
    <property type="molecule type" value="Genomic_DNA"/>
</dbReference>
<name>A0AAP9GS75_9GAMM</name>
<dbReference type="Pfam" id="PF13018">
    <property type="entry name" value="ESPR"/>
    <property type="match status" value="1"/>
</dbReference>
<sequence length="421" mass="43402">MNKNCYKTIFSQTRGEMIAVAENVAAAGQASTQNNKAVDLETPVVASEKSLALKVLSFSLMLITGTALINASIGVSHSNVVADSNAAGNQRPTILNSANGTTQVNIQTPSKAGVSVNHYQQFDVNQNGVILNNSRQNTQTQLGGYIQANPWLAGGEAKVIVNQVNGSNPSHLNGYVEVGGRKADVIIANQAGINVDGGGFINAGGVTLSTANPNIQNGQVTGYQVRDGVINITGQGLDASKADYTQLLSRAAQINAGIWAKELTVVAGQNDIEVNPQAGAIQAASGLAGTVPQFAIDTSHLGGMYAGKISLISTEQGVGINNAGQVFASAGHIKISANGELQNSGAVVAENKVDSTPASLNLQAKDLNNNGKILSLGDQRIQAENVNNTGLINSQGLTRIDASQGIQNVGTGQIYGDHIAL</sequence>
<proteinExistence type="predicted"/>
<dbReference type="InterPro" id="IPR011050">
    <property type="entry name" value="Pectin_lyase_fold/virulence"/>
</dbReference>
<evidence type="ECO:0000313" key="3">
    <source>
        <dbReference type="Proteomes" id="UP000405075"/>
    </source>
</evidence>
<evidence type="ECO:0000259" key="1">
    <source>
        <dbReference type="SMART" id="SM00912"/>
    </source>
</evidence>
<dbReference type="Gene3D" id="2.160.20.10">
    <property type="entry name" value="Single-stranded right-handed beta-helix, Pectin lyase-like"/>
    <property type="match status" value="1"/>
</dbReference>
<reference evidence="3" key="1">
    <citation type="submission" date="2019-11" db="EMBL/GenBank/DDBJ databases">
        <title>Escherichia coli 1916D6.</title>
        <authorList>
            <person name="Yao H."/>
            <person name="Du X."/>
            <person name="Yu R."/>
            <person name="Li A."/>
        </authorList>
    </citation>
    <scope>NUCLEOTIDE SEQUENCE [LARGE SCALE GENOMIC DNA]</scope>
    <source>
        <strain evidence="3">19110F47</strain>
        <plasmid evidence="3">p19110f47-2</plasmid>
    </source>
</reference>
<gene>
    <name evidence="2" type="ORF">GJD93_00375</name>
</gene>
<dbReference type="Pfam" id="PF05860">
    <property type="entry name" value="TPS"/>
    <property type="match status" value="1"/>
</dbReference>
<dbReference type="InterPro" id="IPR012334">
    <property type="entry name" value="Pectin_lyas_fold"/>
</dbReference>